<dbReference type="Proteomes" id="UP000541444">
    <property type="component" value="Unassembled WGS sequence"/>
</dbReference>
<sequence length="703" mass="79526">MKRKSELRNKDWRRSSIGDLNEVRSFANPSEIRVYRQETAGIVSGREIKHLLDEILIFGNVEFDMAVIDTRKVKRVKFADPDTAHPINCKPNTSSARSKGTLAQNSDCPKTSEYAFYKKFRENSGCIAQSSPLYKEDNRSDIYEANNRTEELPNVVKHKFGNFSSFLPAVKTAPIEFKLSVPQPQVSKNTEILCKHNEVFAQKRQKLLQCAVESLSLDNNEHHSKGYDLVSALLRRLVPYSGNACTSNNRLALRTKEVELNTKQQLLVSPDSDTHFEELYETPSPNFTLPISSRYLGNGSPGYWSNNSRESIFSLYNHVGPESPLTGHASKVHFEYDRRLLDNIVDELSDITPETEFPLDRYGNLALYHMPMQSRPYYSTQENCCSKLSPYLGPLDTGPSKFSYLKDLDEALYPKESSLGKFSSTRLLGWHYDNSTDEEGLPRYSHSPLLDSYASWKNSGKDCCGDHDSKLDEMGLHSLSLSTRVHDPEFISRDFCLERYPLNGIGWQDLEKKDYEVEKPGNFPVTLLCTPDYVPSAEDNISSSYQISHINSIFRENFCQSLDDLLLSSGINLDFKWKNLSMDGWLRDIISPSHSALHFQKEDIEQFSSPLLLGTNIKRTESTGSSGKHLHRLLDSHSAGSGSKTSKTTMFKEEEQVMGIGWVLLSGKFFSKSSRHGNQSDKGIMSIIALEILDKGISIVLFS</sequence>
<dbReference type="AlphaFoldDB" id="A0A7J7LNW0"/>
<organism evidence="1 2">
    <name type="scientific">Kingdonia uniflora</name>
    <dbReference type="NCBI Taxonomy" id="39325"/>
    <lineage>
        <taxon>Eukaryota</taxon>
        <taxon>Viridiplantae</taxon>
        <taxon>Streptophyta</taxon>
        <taxon>Embryophyta</taxon>
        <taxon>Tracheophyta</taxon>
        <taxon>Spermatophyta</taxon>
        <taxon>Magnoliopsida</taxon>
        <taxon>Ranunculales</taxon>
        <taxon>Circaeasteraceae</taxon>
        <taxon>Kingdonia</taxon>
    </lineage>
</organism>
<keyword evidence="2" id="KW-1185">Reference proteome</keyword>
<proteinExistence type="predicted"/>
<dbReference type="EMBL" id="JACGCM010002131">
    <property type="protein sequence ID" value="KAF6144351.1"/>
    <property type="molecule type" value="Genomic_DNA"/>
</dbReference>
<dbReference type="OrthoDB" id="1938423at2759"/>
<protein>
    <submittedName>
        <fullName evidence="1">Uncharacterized protein</fullName>
    </submittedName>
</protein>
<evidence type="ECO:0000313" key="2">
    <source>
        <dbReference type="Proteomes" id="UP000541444"/>
    </source>
</evidence>
<comment type="caution">
    <text evidence="1">The sequence shown here is derived from an EMBL/GenBank/DDBJ whole genome shotgun (WGS) entry which is preliminary data.</text>
</comment>
<accession>A0A7J7LNW0</accession>
<evidence type="ECO:0000313" key="1">
    <source>
        <dbReference type="EMBL" id="KAF6144351.1"/>
    </source>
</evidence>
<gene>
    <name evidence="1" type="ORF">GIB67_024578</name>
</gene>
<name>A0A7J7LNW0_9MAGN</name>
<reference evidence="1 2" key="1">
    <citation type="journal article" date="2020" name="IScience">
        <title>Genome Sequencing of the Endangered Kingdonia uniflora (Circaeasteraceae, Ranunculales) Reveals Potential Mechanisms of Evolutionary Specialization.</title>
        <authorList>
            <person name="Sun Y."/>
            <person name="Deng T."/>
            <person name="Zhang A."/>
            <person name="Moore M.J."/>
            <person name="Landis J.B."/>
            <person name="Lin N."/>
            <person name="Zhang H."/>
            <person name="Zhang X."/>
            <person name="Huang J."/>
            <person name="Zhang X."/>
            <person name="Sun H."/>
            <person name="Wang H."/>
        </authorList>
    </citation>
    <scope>NUCLEOTIDE SEQUENCE [LARGE SCALE GENOMIC DNA]</scope>
    <source>
        <strain evidence="1">TB1705</strain>
        <tissue evidence="1">Leaf</tissue>
    </source>
</reference>